<name>A0ACC2TR67_9FUNG</name>
<keyword evidence="2" id="KW-1185">Reference proteome</keyword>
<organism evidence="1 2">
    <name type="scientific">Entomophthora muscae</name>
    <dbReference type="NCBI Taxonomy" id="34485"/>
    <lineage>
        <taxon>Eukaryota</taxon>
        <taxon>Fungi</taxon>
        <taxon>Fungi incertae sedis</taxon>
        <taxon>Zoopagomycota</taxon>
        <taxon>Entomophthoromycotina</taxon>
        <taxon>Entomophthoromycetes</taxon>
        <taxon>Entomophthorales</taxon>
        <taxon>Entomophthoraceae</taxon>
        <taxon>Entomophthora</taxon>
    </lineage>
</organism>
<comment type="caution">
    <text evidence="1">The sequence shown here is derived from an EMBL/GenBank/DDBJ whole genome shotgun (WGS) entry which is preliminary data.</text>
</comment>
<dbReference type="Proteomes" id="UP001165960">
    <property type="component" value="Unassembled WGS sequence"/>
</dbReference>
<evidence type="ECO:0000313" key="1">
    <source>
        <dbReference type="EMBL" id="KAJ9077043.1"/>
    </source>
</evidence>
<accession>A0ACC2TR67</accession>
<reference evidence="1" key="1">
    <citation type="submission" date="2022-04" db="EMBL/GenBank/DDBJ databases">
        <title>Genome of the entomopathogenic fungus Entomophthora muscae.</title>
        <authorList>
            <person name="Elya C."/>
            <person name="Lovett B.R."/>
            <person name="Lee E."/>
            <person name="Macias A.M."/>
            <person name="Hajek A.E."/>
            <person name="De Bivort B.L."/>
            <person name="Kasson M.T."/>
            <person name="De Fine Licht H.H."/>
            <person name="Stajich J.E."/>
        </authorList>
    </citation>
    <scope>NUCLEOTIDE SEQUENCE</scope>
    <source>
        <strain evidence="1">Berkeley</strain>
    </source>
</reference>
<evidence type="ECO:0000313" key="2">
    <source>
        <dbReference type="Proteomes" id="UP001165960"/>
    </source>
</evidence>
<dbReference type="EMBL" id="QTSX02002225">
    <property type="protein sequence ID" value="KAJ9077043.1"/>
    <property type="molecule type" value="Genomic_DNA"/>
</dbReference>
<gene>
    <name evidence="1" type="ORF">DSO57_1020439</name>
</gene>
<protein>
    <submittedName>
        <fullName evidence="1">Uncharacterized protein</fullName>
    </submittedName>
</protein>
<sequence>MYSFDTIIFISFVAPWPLSSLDPLCETYNAIDNPTCVTTFKNSTAAVRRLVQFKHEVEATCGPVRCTPMKFNISSRTIGTTLPNEVFDQLIASAKNSDYIFRYTCVL</sequence>
<proteinExistence type="predicted"/>